<dbReference type="PANTHER" id="PTHR34582:SF6">
    <property type="entry name" value="UPF0702 TRANSMEMBRANE PROTEIN YCAP"/>
    <property type="match status" value="1"/>
</dbReference>
<comment type="caution">
    <text evidence="9">The sequence shown here is derived from an EMBL/GenBank/DDBJ whole genome shotgun (WGS) entry which is preliminary data.</text>
</comment>
<name>A0ABW5Q6Y9_9BACI</name>
<protein>
    <submittedName>
        <fullName evidence="9">DUF421 domain-containing protein</fullName>
    </submittedName>
</protein>
<feature type="transmembrane region" description="Helical" evidence="7">
    <location>
        <begin position="58"/>
        <end position="81"/>
    </location>
</feature>
<keyword evidence="4 7" id="KW-0812">Transmembrane</keyword>
<dbReference type="InterPro" id="IPR007353">
    <property type="entry name" value="DUF421"/>
</dbReference>
<evidence type="ECO:0000256" key="1">
    <source>
        <dbReference type="ARBA" id="ARBA00004651"/>
    </source>
</evidence>
<dbReference type="EMBL" id="JBHUMZ010000008">
    <property type="protein sequence ID" value="MFD2637589.1"/>
    <property type="molecule type" value="Genomic_DNA"/>
</dbReference>
<evidence type="ECO:0000256" key="7">
    <source>
        <dbReference type="SAM" id="Phobius"/>
    </source>
</evidence>
<dbReference type="Gene3D" id="3.30.240.20">
    <property type="entry name" value="bsu07140 like domains"/>
    <property type="match status" value="2"/>
</dbReference>
<comment type="similarity">
    <text evidence="2">Belongs to the UPF0702 family.</text>
</comment>
<keyword evidence="6 7" id="KW-0472">Membrane</keyword>
<keyword evidence="5 7" id="KW-1133">Transmembrane helix</keyword>
<dbReference type="RefSeq" id="WP_377327066.1">
    <property type="nucleotide sequence ID" value="NZ_JBHUMZ010000008.1"/>
</dbReference>
<evidence type="ECO:0000256" key="3">
    <source>
        <dbReference type="ARBA" id="ARBA00022475"/>
    </source>
</evidence>
<comment type="subcellular location">
    <subcellularLocation>
        <location evidence="1">Cell membrane</location>
        <topology evidence="1">Multi-pass membrane protein</topology>
    </subcellularLocation>
</comment>
<keyword evidence="3" id="KW-1003">Cell membrane</keyword>
<dbReference type="InterPro" id="IPR023090">
    <property type="entry name" value="UPF0702_alpha/beta_dom_sf"/>
</dbReference>
<sequence length="213" mass="24215">MVDIWALTLRTLGIYIAIFIVFRLMGKREIGELSIMDLVVFVLLAEIAIFSVENTDQSFLLLLTPMAVLLIVQLISAYVSLKSTRIREFLDGRPSIIINNGNIDEREMKKQRYNMDDLLVQLRENGVIDIGEVELAILETSGKLSVFEKKDNPPSSIEPIVIDGELQKNGLQAFDLTEEDFYQMLRNKGIHDIKHISLAQIGSNNKLFLDFKD</sequence>
<evidence type="ECO:0000313" key="10">
    <source>
        <dbReference type="Proteomes" id="UP001597452"/>
    </source>
</evidence>
<dbReference type="Pfam" id="PF04239">
    <property type="entry name" value="DUF421"/>
    <property type="match status" value="1"/>
</dbReference>
<evidence type="ECO:0000256" key="5">
    <source>
        <dbReference type="ARBA" id="ARBA00022989"/>
    </source>
</evidence>
<dbReference type="PANTHER" id="PTHR34582">
    <property type="entry name" value="UPF0702 TRANSMEMBRANE PROTEIN YCAP"/>
    <property type="match status" value="1"/>
</dbReference>
<proteinExistence type="inferred from homology"/>
<evidence type="ECO:0000256" key="6">
    <source>
        <dbReference type="ARBA" id="ARBA00023136"/>
    </source>
</evidence>
<reference evidence="10" key="1">
    <citation type="journal article" date="2019" name="Int. J. Syst. Evol. Microbiol.">
        <title>The Global Catalogue of Microorganisms (GCM) 10K type strain sequencing project: providing services to taxonomists for standard genome sequencing and annotation.</title>
        <authorList>
            <consortium name="The Broad Institute Genomics Platform"/>
            <consortium name="The Broad Institute Genome Sequencing Center for Infectious Disease"/>
            <person name="Wu L."/>
            <person name="Ma J."/>
        </authorList>
    </citation>
    <scope>NUCLEOTIDE SEQUENCE [LARGE SCALE GENOMIC DNA]</scope>
    <source>
        <strain evidence="10">TISTR 1571</strain>
    </source>
</reference>
<dbReference type="Proteomes" id="UP001597452">
    <property type="component" value="Unassembled WGS sequence"/>
</dbReference>
<gene>
    <name evidence="9" type="ORF">ACFSW4_01725</name>
</gene>
<keyword evidence="10" id="KW-1185">Reference proteome</keyword>
<evidence type="ECO:0000259" key="8">
    <source>
        <dbReference type="Pfam" id="PF04239"/>
    </source>
</evidence>
<evidence type="ECO:0000256" key="4">
    <source>
        <dbReference type="ARBA" id="ARBA00022692"/>
    </source>
</evidence>
<feature type="transmembrane region" description="Helical" evidence="7">
    <location>
        <begin position="33"/>
        <end position="52"/>
    </location>
</feature>
<accession>A0ABW5Q6Y9</accession>
<feature type="domain" description="YetF C-terminal" evidence="8">
    <location>
        <begin position="82"/>
        <end position="201"/>
    </location>
</feature>
<evidence type="ECO:0000313" key="9">
    <source>
        <dbReference type="EMBL" id="MFD2637589.1"/>
    </source>
</evidence>
<organism evidence="9 10">
    <name type="scientific">Piscibacillus salipiscarius</name>
    <dbReference type="NCBI Taxonomy" id="299480"/>
    <lineage>
        <taxon>Bacteria</taxon>
        <taxon>Bacillati</taxon>
        <taxon>Bacillota</taxon>
        <taxon>Bacilli</taxon>
        <taxon>Bacillales</taxon>
        <taxon>Bacillaceae</taxon>
        <taxon>Piscibacillus</taxon>
    </lineage>
</organism>
<feature type="transmembrane region" description="Helical" evidence="7">
    <location>
        <begin position="6"/>
        <end position="26"/>
    </location>
</feature>
<evidence type="ECO:0000256" key="2">
    <source>
        <dbReference type="ARBA" id="ARBA00006448"/>
    </source>
</evidence>